<evidence type="ECO:0000256" key="1">
    <source>
        <dbReference type="SAM" id="MobiDB-lite"/>
    </source>
</evidence>
<feature type="region of interest" description="Disordered" evidence="1">
    <location>
        <begin position="26"/>
        <end position="112"/>
    </location>
</feature>
<proteinExistence type="predicted"/>
<sequence length="112" mass="12554">MMVVESSNVARMGQGRDMLWRIGMGNEVVRSEEERETWEENKNSETRRPEDETRRRRKEVGGEGSGLGGEGRGGGAGEREKETGGMEGVSKERPEDGEKRKRGGREEEGLEE</sequence>
<reference evidence="2" key="1">
    <citation type="submission" date="2023-11" db="EMBL/GenBank/DDBJ databases">
        <title>Genome assemblies of two species of porcelain crab, Petrolisthes cinctipes and Petrolisthes manimaculis (Anomura: Porcellanidae).</title>
        <authorList>
            <person name="Angst P."/>
        </authorList>
    </citation>
    <scope>NUCLEOTIDE SEQUENCE</scope>
    <source>
        <strain evidence="2">PB745_02</strain>
        <tissue evidence="2">Gill</tissue>
    </source>
</reference>
<evidence type="ECO:0000313" key="3">
    <source>
        <dbReference type="Proteomes" id="UP001292094"/>
    </source>
</evidence>
<keyword evidence="3" id="KW-1185">Reference proteome</keyword>
<dbReference type="AlphaFoldDB" id="A0AAE1TK80"/>
<protein>
    <submittedName>
        <fullName evidence="2">Uncharacterized protein</fullName>
    </submittedName>
</protein>
<feature type="compositionally biased region" description="Basic and acidic residues" evidence="1">
    <location>
        <begin position="77"/>
        <end position="112"/>
    </location>
</feature>
<dbReference type="Proteomes" id="UP001292094">
    <property type="component" value="Unassembled WGS sequence"/>
</dbReference>
<organism evidence="2 3">
    <name type="scientific">Petrolisthes manimaculis</name>
    <dbReference type="NCBI Taxonomy" id="1843537"/>
    <lineage>
        <taxon>Eukaryota</taxon>
        <taxon>Metazoa</taxon>
        <taxon>Ecdysozoa</taxon>
        <taxon>Arthropoda</taxon>
        <taxon>Crustacea</taxon>
        <taxon>Multicrustacea</taxon>
        <taxon>Malacostraca</taxon>
        <taxon>Eumalacostraca</taxon>
        <taxon>Eucarida</taxon>
        <taxon>Decapoda</taxon>
        <taxon>Pleocyemata</taxon>
        <taxon>Anomura</taxon>
        <taxon>Galatheoidea</taxon>
        <taxon>Porcellanidae</taxon>
        <taxon>Petrolisthes</taxon>
    </lineage>
</organism>
<accession>A0AAE1TK80</accession>
<gene>
    <name evidence="2" type="ORF">Pmani_038476</name>
</gene>
<dbReference type="EMBL" id="JAWZYT010006279">
    <property type="protein sequence ID" value="KAK4288498.1"/>
    <property type="molecule type" value="Genomic_DNA"/>
</dbReference>
<evidence type="ECO:0000313" key="2">
    <source>
        <dbReference type="EMBL" id="KAK4288498.1"/>
    </source>
</evidence>
<comment type="caution">
    <text evidence="2">The sequence shown here is derived from an EMBL/GenBank/DDBJ whole genome shotgun (WGS) entry which is preliminary data.</text>
</comment>
<feature type="compositionally biased region" description="Gly residues" evidence="1">
    <location>
        <begin position="62"/>
        <end position="76"/>
    </location>
</feature>
<feature type="compositionally biased region" description="Basic and acidic residues" evidence="1">
    <location>
        <begin position="29"/>
        <end position="54"/>
    </location>
</feature>
<name>A0AAE1TK80_9EUCA</name>